<dbReference type="AlphaFoldDB" id="A0A4R4GJV8"/>
<evidence type="ECO:0000256" key="1">
    <source>
        <dbReference type="SAM" id="MobiDB-lite"/>
    </source>
</evidence>
<organism evidence="2 3">
    <name type="scientific">Phocaeicola dorei</name>
    <dbReference type="NCBI Taxonomy" id="357276"/>
    <lineage>
        <taxon>Bacteria</taxon>
        <taxon>Pseudomonadati</taxon>
        <taxon>Bacteroidota</taxon>
        <taxon>Bacteroidia</taxon>
        <taxon>Bacteroidales</taxon>
        <taxon>Bacteroidaceae</taxon>
        <taxon>Phocaeicola</taxon>
    </lineage>
</organism>
<dbReference type="EMBL" id="SLTU01000001">
    <property type="protein sequence ID" value="TDA77142.1"/>
    <property type="molecule type" value="Genomic_DNA"/>
</dbReference>
<feature type="region of interest" description="Disordered" evidence="1">
    <location>
        <begin position="131"/>
        <end position="151"/>
    </location>
</feature>
<dbReference type="Proteomes" id="UP000294527">
    <property type="component" value="Unassembled WGS sequence"/>
</dbReference>
<proteinExistence type="predicted"/>
<accession>A0A4R4GJV8</accession>
<feature type="compositionally biased region" description="Basic residues" evidence="1">
    <location>
        <begin position="131"/>
        <end position="141"/>
    </location>
</feature>
<sequence>MMEKGIVIISKYGLSLRAEWSDAKKGYLSAARPAAGKVFHDLDGLKEFFSGFVHTELQKVAETARGKAMAFKMAFSKTEYLVALEKYGRCVEDGSTDTFLWKYVIDHFESCFTPEVLESYRKEMRLSVRRFSSKSGKSGRKERKDATQKKKNVLANGSYEGTVLPMPGQKMKSGTELSGVISAFGWKHGTVLPVEWHEIDTVRHLMVRIGRMTLPIPADEIISAHEIKRDVPTFSISCRDGFTYHLKLFGEWRLKTFNRNPGIRVKK</sequence>
<evidence type="ECO:0000313" key="3">
    <source>
        <dbReference type="Proteomes" id="UP000294527"/>
    </source>
</evidence>
<reference evidence="2 3" key="1">
    <citation type="journal article" date="2019" name="Nat. Microbiol.">
        <title>Genomic variation and strain-specific functional adaptation in the human gut microbiome during early life.</title>
        <authorList>
            <person name="Vatanen T."/>
            <person name="Plichta D.R."/>
            <person name="Somani J."/>
            <person name="Munch P.C."/>
            <person name="Arthur T.D."/>
            <person name="Hall A.B."/>
            <person name="Rudolf S."/>
            <person name="Oakeley E.J."/>
            <person name="Ke X."/>
            <person name="Young R.A."/>
            <person name="Haiser H.J."/>
            <person name="Kolde R."/>
            <person name="Yassour M."/>
            <person name="Luopajarvi K."/>
            <person name="Siljander H."/>
            <person name="Virtanen S.M."/>
            <person name="Ilonen J."/>
            <person name="Uibo R."/>
            <person name="Tillmann V."/>
            <person name="Mokurov S."/>
            <person name="Dorshakova N."/>
            <person name="Porter J.A."/>
            <person name="McHardy A.C."/>
            <person name="Lahdesmaki H."/>
            <person name="Vlamakis H."/>
            <person name="Huttenhower C."/>
            <person name="Knip M."/>
            <person name="Xavier R.J."/>
        </authorList>
    </citation>
    <scope>NUCLEOTIDE SEQUENCE [LARGE SCALE GENOMIC DNA]</scope>
    <source>
        <strain evidence="2 3">RJX1047</strain>
    </source>
</reference>
<gene>
    <name evidence="2" type="ORF">E1I98_12755</name>
</gene>
<dbReference type="RefSeq" id="WP_132140716.1">
    <property type="nucleotide sequence ID" value="NZ_SLTU01000001.1"/>
</dbReference>
<name>A0A4R4GJV8_9BACT</name>
<protein>
    <submittedName>
        <fullName evidence="2">Uncharacterized protein</fullName>
    </submittedName>
</protein>
<comment type="caution">
    <text evidence="2">The sequence shown here is derived from an EMBL/GenBank/DDBJ whole genome shotgun (WGS) entry which is preliminary data.</text>
</comment>
<evidence type="ECO:0000313" key="2">
    <source>
        <dbReference type="EMBL" id="TDA77142.1"/>
    </source>
</evidence>